<dbReference type="InterPro" id="IPR050771">
    <property type="entry name" value="Alpha-ketoacid_DH_E1_comp"/>
</dbReference>
<feature type="domain" description="Dehydrogenase E1 component" evidence="10">
    <location>
        <begin position="93"/>
        <end position="390"/>
    </location>
</feature>
<proteinExistence type="inferred from homology"/>
<evidence type="ECO:0000256" key="5">
    <source>
        <dbReference type="ARBA" id="ARBA00022946"/>
    </source>
</evidence>
<dbReference type="Pfam" id="PF00676">
    <property type="entry name" value="E1_dh"/>
    <property type="match status" value="1"/>
</dbReference>
<dbReference type="EC" id="1.2.4.4" evidence="9"/>
<dbReference type="SUPFAM" id="SSF52518">
    <property type="entry name" value="Thiamin diphosphate-binding fold (THDP-binding)"/>
    <property type="match status" value="1"/>
</dbReference>
<comment type="similarity">
    <text evidence="3 9">Belongs to the BCKDHA family.</text>
</comment>
<evidence type="ECO:0000256" key="8">
    <source>
        <dbReference type="ARBA" id="ARBA00023128"/>
    </source>
</evidence>
<dbReference type="AlphaFoldDB" id="A0A1B6ECK5"/>
<evidence type="ECO:0000256" key="9">
    <source>
        <dbReference type="RuleBase" id="RU365014"/>
    </source>
</evidence>
<dbReference type="FunFam" id="3.40.50.970:FF:000015">
    <property type="entry name" value="2-oxoisovalerate dehydrogenase subunit alpha"/>
    <property type="match status" value="1"/>
</dbReference>
<keyword evidence="8" id="KW-0496">Mitochondrion</keyword>
<keyword evidence="4" id="KW-0479">Metal-binding</keyword>
<name>A0A1B6ECK5_9HEMI</name>
<comment type="function">
    <text evidence="9">The branched-chain alpha-keto dehydrogenase complex catalyzes the overall conversion of alpha-keto acids to acyl-CoA and CO(2). It contains multiple copies of three enzymatic components: branched-chain alpha-keto acid decarboxylase (E1), lipoamide acyltransferase (E2) and lipoamide dehydrogenase (E3).</text>
</comment>
<gene>
    <name evidence="11" type="ORF">g.39331</name>
</gene>
<organism evidence="11">
    <name type="scientific">Clastoptera arizonana</name>
    <name type="common">Arizona spittle bug</name>
    <dbReference type="NCBI Taxonomy" id="38151"/>
    <lineage>
        <taxon>Eukaryota</taxon>
        <taxon>Metazoa</taxon>
        <taxon>Ecdysozoa</taxon>
        <taxon>Arthropoda</taxon>
        <taxon>Hexapoda</taxon>
        <taxon>Insecta</taxon>
        <taxon>Pterygota</taxon>
        <taxon>Neoptera</taxon>
        <taxon>Paraneoptera</taxon>
        <taxon>Hemiptera</taxon>
        <taxon>Auchenorrhyncha</taxon>
        <taxon>Cercopoidea</taxon>
        <taxon>Clastopteridae</taxon>
        <taxon>Clastoptera</taxon>
    </lineage>
</organism>
<dbReference type="PANTHER" id="PTHR43380:SF1">
    <property type="entry name" value="2-OXOISOVALERATE DEHYDROGENASE SUBUNIT ALPHA, MITOCHONDRIAL"/>
    <property type="match status" value="1"/>
</dbReference>
<evidence type="ECO:0000313" key="11">
    <source>
        <dbReference type="EMBL" id="JAS35627.1"/>
    </source>
</evidence>
<dbReference type="GO" id="GO:0003863">
    <property type="term" value="F:branched-chain 2-oxo acid dehydrogenase activity"/>
    <property type="evidence" value="ECO:0007669"/>
    <property type="project" value="UniProtKB-EC"/>
</dbReference>
<comment type="subcellular location">
    <subcellularLocation>
        <location evidence="2">Mitochondrion matrix</location>
    </subcellularLocation>
</comment>
<dbReference type="CDD" id="cd02000">
    <property type="entry name" value="TPP_E1_PDC_ADC_BCADC"/>
    <property type="match status" value="1"/>
</dbReference>
<keyword evidence="5" id="KW-0809">Transit peptide</keyword>
<evidence type="ECO:0000256" key="3">
    <source>
        <dbReference type="ARBA" id="ARBA00008646"/>
    </source>
</evidence>
<comment type="catalytic activity">
    <reaction evidence="9">
        <text>N(6)-[(R)-lipoyl]-L-lysyl-[protein] + 3-methyl-2-oxobutanoate + H(+) = N(6)-[(R)-S(8)-2-methylpropanoyldihydrolipoyl]-L-lysyl-[protein] + CO2</text>
        <dbReference type="Rhea" id="RHEA:13457"/>
        <dbReference type="Rhea" id="RHEA-COMP:10474"/>
        <dbReference type="Rhea" id="RHEA-COMP:10497"/>
        <dbReference type="ChEBI" id="CHEBI:11851"/>
        <dbReference type="ChEBI" id="CHEBI:15378"/>
        <dbReference type="ChEBI" id="CHEBI:16526"/>
        <dbReference type="ChEBI" id="CHEBI:83099"/>
        <dbReference type="ChEBI" id="CHEBI:83142"/>
        <dbReference type="EC" id="1.2.4.4"/>
    </reaction>
</comment>
<dbReference type="InterPro" id="IPR001017">
    <property type="entry name" value="DH_E1"/>
</dbReference>
<keyword evidence="7 9" id="KW-0560">Oxidoreductase</keyword>
<dbReference type="Gene3D" id="3.40.50.970">
    <property type="match status" value="1"/>
</dbReference>
<evidence type="ECO:0000259" key="10">
    <source>
        <dbReference type="Pfam" id="PF00676"/>
    </source>
</evidence>
<dbReference type="InterPro" id="IPR029061">
    <property type="entry name" value="THDP-binding"/>
</dbReference>
<comment type="cofactor">
    <cofactor evidence="1 9">
        <name>thiamine diphosphate</name>
        <dbReference type="ChEBI" id="CHEBI:58937"/>
    </cofactor>
</comment>
<evidence type="ECO:0000256" key="6">
    <source>
        <dbReference type="ARBA" id="ARBA00022958"/>
    </source>
</evidence>
<dbReference type="GO" id="GO:0005759">
    <property type="term" value="C:mitochondrial matrix"/>
    <property type="evidence" value="ECO:0007669"/>
    <property type="project" value="UniProtKB-SubCell"/>
</dbReference>
<dbReference type="EMBL" id="GEDC01001671">
    <property type="protein sequence ID" value="JAS35627.1"/>
    <property type="molecule type" value="Transcribed_RNA"/>
</dbReference>
<keyword evidence="6" id="KW-0630">Potassium</keyword>
<evidence type="ECO:0000256" key="7">
    <source>
        <dbReference type="ARBA" id="ARBA00023002"/>
    </source>
</evidence>
<reference evidence="11" key="1">
    <citation type="submission" date="2015-12" db="EMBL/GenBank/DDBJ databases">
        <title>De novo transcriptome assembly of four potential Pierce s Disease insect vectors from Arizona vineyards.</title>
        <authorList>
            <person name="Tassone E.E."/>
        </authorList>
    </citation>
    <scope>NUCLEOTIDE SEQUENCE</scope>
</reference>
<dbReference type="GO" id="GO:0009083">
    <property type="term" value="P:branched-chain amino acid catabolic process"/>
    <property type="evidence" value="ECO:0007669"/>
    <property type="project" value="TreeGrafter"/>
</dbReference>
<dbReference type="GO" id="GO:0046872">
    <property type="term" value="F:metal ion binding"/>
    <property type="evidence" value="ECO:0007669"/>
    <property type="project" value="UniProtKB-KW"/>
</dbReference>
<keyword evidence="9" id="KW-0786">Thiamine pyrophosphate</keyword>
<evidence type="ECO:0000256" key="4">
    <source>
        <dbReference type="ARBA" id="ARBA00022723"/>
    </source>
</evidence>
<dbReference type="PANTHER" id="PTHR43380">
    <property type="entry name" value="2-OXOISOVALERATE DEHYDROGENASE SUBUNIT ALPHA, MITOCHONDRIAL"/>
    <property type="match status" value="1"/>
</dbReference>
<accession>A0A1B6ECK5</accession>
<protein>
    <recommendedName>
        <fullName evidence="9">2-oxoisovalerate dehydrogenase subunit alpha</fullName>
        <ecNumber evidence="9">1.2.4.4</ecNumber>
    </recommendedName>
    <alternativeName>
        <fullName evidence="9">Branched-chain alpha-keto acid dehydrogenase E1 component alpha chain</fullName>
    </alternativeName>
</protein>
<sequence length="433" mass="49776">MMFKVLQQSYFIKQFRYSLSAQFSSLIQKQTKATQEQTVLYPGASTRWTEKVQLFKVEDQPVIPTYRVLDLDGFILNSSQDPQLGKKTSVEMYKCMVMLNTMDKVMYDAQRQGRISFYMTNYGEEATHVGSAAALSPKDLIYGQYRESGVLLWRGYTLNQFMDQCYGNCDDQGLGRQMPVHHGSKALNFVTLSSPLTTQMPQAVGSAYAYKRAKNNCCVIVYFGEGAASEGDCHAAFNFAATLEVPVIFFCRNNGYAISTPVSEQYRGDGIAGRAAGYGIAALRVDGNDIFAVYNATQTARKYVLENFKPIIIEALTYRVGHHSTSDDSSAYRSIQEVQQWEEVNPIQRFRKYLEQNKWWDEEQQNKFVADAKKQVLKAFAEAEKKPKPEWQEMFYDTYYELPNHLMKQMQYMENHIKKYQDKYPLKDFKVAK</sequence>
<evidence type="ECO:0000256" key="2">
    <source>
        <dbReference type="ARBA" id="ARBA00004305"/>
    </source>
</evidence>
<evidence type="ECO:0000256" key="1">
    <source>
        <dbReference type="ARBA" id="ARBA00001964"/>
    </source>
</evidence>